<comment type="caution">
    <text evidence="1">The sequence shown here is derived from an EMBL/GenBank/DDBJ whole genome shotgun (WGS) entry which is preliminary data.</text>
</comment>
<gene>
    <name evidence="1" type="ORF">U0070_022150</name>
</gene>
<evidence type="ECO:0000313" key="2">
    <source>
        <dbReference type="Proteomes" id="UP001488838"/>
    </source>
</evidence>
<proteinExistence type="predicted"/>
<dbReference type="EMBL" id="JBBHLL010000198">
    <property type="protein sequence ID" value="KAK7810387.1"/>
    <property type="molecule type" value="Genomic_DNA"/>
</dbReference>
<dbReference type="AlphaFoldDB" id="A0AAW0I7U2"/>
<organism evidence="1 2">
    <name type="scientific">Myodes glareolus</name>
    <name type="common">Bank vole</name>
    <name type="synonym">Clethrionomys glareolus</name>
    <dbReference type="NCBI Taxonomy" id="447135"/>
    <lineage>
        <taxon>Eukaryota</taxon>
        <taxon>Metazoa</taxon>
        <taxon>Chordata</taxon>
        <taxon>Craniata</taxon>
        <taxon>Vertebrata</taxon>
        <taxon>Euteleostomi</taxon>
        <taxon>Mammalia</taxon>
        <taxon>Eutheria</taxon>
        <taxon>Euarchontoglires</taxon>
        <taxon>Glires</taxon>
        <taxon>Rodentia</taxon>
        <taxon>Myomorpha</taxon>
        <taxon>Muroidea</taxon>
        <taxon>Cricetidae</taxon>
        <taxon>Arvicolinae</taxon>
        <taxon>Myodes</taxon>
    </lineage>
</organism>
<reference evidence="1 2" key="1">
    <citation type="journal article" date="2023" name="bioRxiv">
        <title>Conserved and derived expression patterns and positive selection on dental genes reveal complex evolutionary context of ever-growing rodent molars.</title>
        <authorList>
            <person name="Calamari Z.T."/>
            <person name="Song A."/>
            <person name="Cohen E."/>
            <person name="Akter M."/>
            <person name="Roy R.D."/>
            <person name="Hallikas O."/>
            <person name="Christensen M.M."/>
            <person name="Li P."/>
            <person name="Marangoni P."/>
            <person name="Jernvall J."/>
            <person name="Klein O.D."/>
        </authorList>
    </citation>
    <scope>NUCLEOTIDE SEQUENCE [LARGE SCALE GENOMIC DNA]</scope>
    <source>
        <strain evidence="1">V071</strain>
    </source>
</reference>
<keyword evidence="2" id="KW-1185">Reference proteome</keyword>
<evidence type="ECO:0000313" key="1">
    <source>
        <dbReference type="EMBL" id="KAK7810387.1"/>
    </source>
</evidence>
<protein>
    <submittedName>
        <fullName evidence="1">Uncharacterized protein</fullName>
    </submittedName>
</protein>
<name>A0AAW0I7U2_MYOGA</name>
<sequence length="252" mass="28431">MGWNQLHGTNSYGYAHVAKPLVISHANSHGSKPRSQSVKPPREYMCSQRSEEGSRVLELELHAVTSPLTSEKKIFKRRQKETNNLQTNWLLLRPRLNRKADCCRQRTGCEPHCLTMPSSRLVYSPVVQALRDSRTRNSTEGTVLITNWGIHPALYSTREQQPRGGSVHSELGPPISIIKQENAPQTCPQTNLYPEKSEEASRSLELELHKAVSRRTRILYRTIEMKLGLALLQPGSMLMSEVPVTIHGHVDA</sequence>
<dbReference type="Proteomes" id="UP001488838">
    <property type="component" value="Unassembled WGS sequence"/>
</dbReference>
<accession>A0AAW0I7U2</accession>